<evidence type="ECO:0000256" key="3">
    <source>
        <dbReference type="ARBA" id="ARBA00004177"/>
    </source>
</evidence>
<comment type="pathway">
    <text evidence="5">Protein modification; protein ubiquitination.</text>
</comment>
<evidence type="ECO:0000256" key="10">
    <source>
        <dbReference type="ARBA" id="ARBA00022753"/>
    </source>
</evidence>
<keyword evidence="12" id="KW-0833">Ubl conjugation pathway</keyword>
<feature type="compositionally biased region" description="Low complexity" evidence="18">
    <location>
        <begin position="208"/>
        <end position="227"/>
    </location>
</feature>
<feature type="domain" description="RING-type" evidence="19">
    <location>
        <begin position="474"/>
        <end position="515"/>
    </location>
</feature>
<dbReference type="PROSITE" id="PS50089">
    <property type="entry name" value="ZF_RING_2"/>
    <property type="match status" value="1"/>
</dbReference>
<dbReference type="InterPro" id="IPR000306">
    <property type="entry name" value="Znf_FYVE"/>
</dbReference>
<dbReference type="EC" id="2.3.2.27" evidence="6"/>
<keyword evidence="14" id="KW-0472">Membrane</keyword>
<evidence type="ECO:0000256" key="14">
    <source>
        <dbReference type="ARBA" id="ARBA00023136"/>
    </source>
</evidence>
<dbReference type="InterPro" id="IPR013083">
    <property type="entry name" value="Znf_RING/FYVE/PHD"/>
</dbReference>
<dbReference type="InterPro" id="IPR001841">
    <property type="entry name" value="Znf_RING"/>
</dbReference>
<accession>A0A8H7SEF6</accession>
<feature type="compositionally biased region" description="Low complexity" evidence="18">
    <location>
        <begin position="178"/>
        <end position="187"/>
    </location>
</feature>
<dbReference type="Gene3D" id="3.30.40.10">
    <property type="entry name" value="Zinc/RING finger domain, C3HC4 (zinc finger)"/>
    <property type="match status" value="2"/>
</dbReference>
<evidence type="ECO:0000256" key="15">
    <source>
        <dbReference type="ARBA" id="ARBA00023228"/>
    </source>
</evidence>
<evidence type="ECO:0000256" key="11">
    <source>
        <dbReference type="ARBA" id="ARBA00022771"/>
    </source>
</evidence>
<dbReference type="OrthoDB" id="10057496at2759"/>
<evidence type="ECO:0000256" key="17">
    <source>
        <dbReference type="PROSITE-ProRule" id="PRU00175"/>
    </source>
</evidence>
<keyword evidence="16" id="KW-0449">Lipoprotein</keyword>
<dbReference type="GO" id="GO:0070936">
    <property type="term" value="P:protein K48-linked ubiquitination"/>
    <property type="evidence" value="ECO:0007669"/>
    <property type="project" value="TreeGrafter"/>
</dbReference>
<dbReference type="CDD" id="cd16489">
    <property type="entry name" value="mRING-CH-C4HC2H_ZNRF"/>
    <property type="match status" value="1"/>
</dbReference>
<dbReference type="InterPro" id="IPR011011">
    <property type="entry name" value="Znf_FYVE_PHD"/>
</dbReference>
<evidence type="ECO:0000313" key="22">
    <source>
        <dbReference type="Proteomes" id="UP000646827"/>
    </source>
</evidence>
<reference evidence="21 22" key="1">
    <citation type="submission" date="2020-12" db="EMBL/GenBank/DDBJ databases">
        <title>Metabolic potential, ecology and presence of endohyphal bacteria is reflected in genomic diversity of Mucoromycotina.</title>
        <authorList>
            <person name="Muszewska A."/>
            <person name="Okrasinska A."/>
            <person name="Steczkiewicz K."/>
            <person name="Drgas O."/>
            <person name="Orlowska M."/>
            <person name="Perlinska-Lenart U."/>
            <person name="Aleksandrzak-Piekarczyk T."/>
            <person name="Szatraj K."/>
            <person name="Zielenkiewicz U."/>
            <person name="Pilsyk S."/>
            <person name="Malc E."/>
            <person name="Mieczkowski P."/>
            <person name="Kruszewska J.S."/>
            <person name="Biernat P."/>
            <person name="Pawlowska J."/>
        </authorList>
    </citation>
    <scope>NUCLEOTIDE SEQUENCE [LARGE SCALE GENOMIC DNA]</scope>
    <source>
        <strain evidence="21 22">CBS 142.35</strain>
    </source>
</reference>
<comment type="caution">
    <text evidence="21">The sequence shown here is derived from an EMBL/GenBank/DDBJ whole genome shotgun (WGS) entry which is preliminary data.</text>
</comment>
<dbReference type="GO" id="GO:0005768">
    <property type="term" value="C:endosome"/>
    <property type="evidence" value="ECO:0007669"/>
    <property type="project" value="UniProtKB-SubCell"/>
</dbReference>
<name>A0A8H7SEF6_9FUNG</name>
<dbReference type="GO" id="GO:0016020">
    <property type="term" value="C:membrane"/>
    <property type="evidence" value="ECO:0007669"/>
    <property type="project" value="UniProtKB-SubCell"/>
</dbReference>
<feature type="compositionally biased region" description="Low complexity" evidence="18">
    <location>
        <begin position="266"/>
        <end position="275"/>
    </location>
</feature>
<dbReference type="GO" id="GO:0061630">
    <property type="term" value="F:ubiquitin protein ligase activity"/>
    <property type="evidence" value="ECO:0007669"/>
    <property type="project" value="UniProtKB-EC"/>
</dbReference>
<keyword evidence="13" id="KW-0862">Zinc</keyword>
<keyword evidence="9" id="KW-0479">Metal-binding</keyword>
<evidence type="ECO:0000256" key="16">
    <source>
        <dbReference type="ARBA" id="ARBA00023288"/>
    </source>
</evidence>
<evidence type="ECO:0000256" key="9">
    <source>
        <dbReference type="ARBA" id="ARBA00022723"/>
    </source>
</evidence>
<evidence type="ECO:0000256" key="8">
    <source>
        <dbReference type="ARBA" id="ARBA00022707"/>
    </source>
</evidence>
<dbReference type="GO" id="GO:0043161">
    <property type="term" value="P:proteasome-mediated ubiquitin-dependent protein catabolic process"/>
    <property type="evidence" value="ECO:0007669"/>
    <property type="project" value="TreeGrafter"/>
</dbReference>
<evidence type="ECO:0000256" key="13">
    <source>
        <dbReference type="ARBA" id="ARBA00022833"/>
    </source>
</evidence>
<dbReference type="InterPro" id="IPR017455">
    <property type="entry name" value="Znf_FYVE-rel"/>
</dbReference>
<dbReference type="SUPFAM" id="SSF57850">
    <property type="entry name" value="RING/U-box"/>
    <property type="match status" value="1"/>
</dbReference>
<dbReference type="PANTHER" id="PTHR46661:SF4">
    <property type="entry name" value="RING-TYPE DOMAIN-CONTAINING PROTEIN"/>
    <property type="match status" value="1"/>
</dbReference>
<dbReference type="PANTHER" id="PTHR46661">
    <property type="entry name" value="E3 UBIQUITIN-PROTEIN LIGASE ZNRF1-LIKE PROTEIN"/>
    <property type="match status" value="1"/>
</dbReference>
<evidence type="ECO:0000256" key="1">
    <source>
        <dbReference type="ARBA" id="ARBA00000900"/>
    </source>
</evidence>
<evidence type="ECO:0000256" key="18">
    <source>
        <dbReference type="SAM" id="MobiDB-lite"/>
    </source>
</evidence>
<dbReference type="SUPFAM" id="SSF57903">
    <property type="entry name" value="FYVE/PHD zinc finger"/>
    <property type="match status" value="1"/>
</dbReference>
<dbReference type="SMART" id="SM00064">
    <property type="entry name" value="FYVE"/>
    <property type="match status" value="1"/>
</dbReference>
<dbReference type="PROSITE" id="PS50178">
    <property type="entry name" value="ZF_FYVE"/>
    <property type="match status" value="1"/>
</dbReference>
<sequence length="516" mass="58013">MYNNGPYDSLSIHITIPVLIHENQRSIATITPSLLLKRTSNKKSISFSSTALNKNDSRKAWSLYPSGEPTTKSHVKLPPLERTSAWFWLTDWTIDYSHPNTDHDGWQYSKGGFDTDEWTSVYPTTGTGWVRRRRWMRIMKRRVDNHLDSSQEGQVQEEQIEERSNHYNTHVIPPPLSPGSSSSSLILQQGQQDNISLLRQQVLQGQASGSSSSSRTTNKNNNNNTHSTVSMSLTKAQSVFVGCTTTHAQPSVETTTTTTAADLEPSSRQSSFEWSRSARSSIASSHSRPTFVWEPNEQASECRRCGRWFNLIVRRHHCRRCGLVVCDKCSNRVMLLPFSHIVVDPAVPLEQHYLVSLQPQRVCDGCYEELSRPRGSFSNSNNHNNTTTSVIPNSNSISNSRSSSIRMQRSPSAQSIMMECPVCGKDLDEYDGSTNDQELHVQTCLNANTPVALSGIRYVVYKLPSNSALMGQECVICLEEFVEGNTMARLNCFCTFHHVCINSWFAKGKECPLHSQ</sequence>
<feature type="compositionally biased region" description="Low complexity" evidence="18">
    <location>
        <begin position="378"/>
        <end position="412"/>
    </location>
</feature>
<dbReference type="Pfam" id="PF01363">
    <property type="entry name" value="FYVE"/>
    <property type="match status" value="1"/>
</dbReference>
<keyword evidence="10" id="KW-0967">Endosome</keyword>
<evidence type="ECO:0000313" key="21">
    <source>
        <dbReference type="EMBL" id="KAG2226558.1"/>
    </source>
</evidence>
<evidence type="ECO:0000259" key="20">
    <source>
        <dbReference type="PROSITE" id="PS50178"/>
    </source>
</evidence>
<dbReference type="GO" id="GO:0008270">
    <property type="term" value="F:zinc ion binding"/>
    <property type="evidence" value="ECO:0007669"/>
    <property type="project" value="UniProtKB-KW"/>
</dbReference>
<evidence type="ECO:0000259" key="19">
    <source>
        <dbReference type="PROSITE" id="PS50089"/>
    </source>
</evidence>
<evidence type="ECO:0000256" key="6">
    <source>
        <dbReference type="ARBA" id="ARBA00012483"/>
    </source>
</evidence>
<evidence type="ECO:0000256" key="4">
    <source>
        <dbReference type="ARBA" id="ARBA00004371"/>
    </source>
</evidence>
<feature type="region of interest" description="Disordered" evidence="18">
    <location>
        <begin position="251"/>
        <end position="275"/>
    </location>
</feature>
<keyword evidence="15" id="KW-0458">Lysosome</keyword>
<protein>
    <recommendedName>
        <fullName evidence="6">RING-type E3 ubiquitin transferase</fullName>
        <ecNumber evidence="6">2.3.2.27</ecNumber>
    </recommendedName>
</protein>
<feature type="region of interest" description="Disordered" evidence="18">
    <location>
        <begin position="168"/>
        <end position="187"/>
    </location>
</feature>
<gene>
    <name evidence="21" type="ORF">INT45_005044</name>
</gene>
<feature type="region of interest" description="Disordered" evidence="18">
    <location>
        <begin position="203"/>
        <end position="227"/>
    </location>
</feature>
<dbReference type="AlphaFoldDB" id="A0A8H7SEF6"/>
<dbReference type="EMBL" id="JAEPRB010000015">
    <property type="protein sequence ID" value="KAG2226558.1"/>
    <property type="molecule type" value="Genomic_DNA"/>
</dbReference>
<keyword evidence="7" id="KW-0808">Transferase</keyword>
<dbReference type="InterPro" id="IPR051878">
    <property type="entry name" value="ZNRF_ubiq-protein_ligase"/>
</dbReference>
<dbReference type="Proteomes" id="UP000646827">
    <property type="component" value="Unassembled WGS sequence"/>
</dbReference>
<comment type="catalytic activity">
    <reaction evidence="1">
        <text>S-ubiquitinyl-[E2 ubiquitin-conjugating enzyme]-L-cysteine + [acceptor protein]-L-lysine = [E2 ubiquitin-conjugating enzyme]-L-cysteine + N(6)-ubiquitinyl-[acceptor protein]-L-lysine.</text>
        <dbReference type="EC" id="2.3.2.27"/>
    </reaction>
</comment>
<proteinExistence type="predicted"/>
<dbReference type="Pfam" id="PF13639">
    <property type="entry name" value="zf-RING_2"/>
    <property type="match status" value="1"/>
</dbReference>
<feature type="domain" description="FYVE-type" evidence="20">
    <location>
        <begin position="296"/>
        <end position="371"/>
    </location>
</feature>
<keyword evidence="11 17" id="KW-0863">Zinc-finger</keyword>
<evidence type="ECO:0000256" key="7">
    <source>
        <dbReference type="ARBA" id="ARBA00022679"/>
    </source>
</evidence>
<comment type="subcellular location">
    <subcellularLocation>
        <location evidence="3">Endosome</location>
    </subcellularLocation>
    <subcellularLocation>
        <location evidence="4">Lysosome</location>
    </subcellularLocation>
    <subcellularLocation>
        <location evidence="2">Membrane</location>
        <topology evidence="2">Peripheral membrane protein</topology>
    </subcellularLocation>
</comment>
<evidence type="ECO:0000256" key="2">
    <source>
        <dbReference type="ARBA" id="ARBA00004170"/>
    </source>
</evidence>
<organism evidence="21 22">
    <name type="scientific">Circinella minor</name>
    <dbReference type="NCBI Taxonomy" id="1195481"/>
    <lineage>
        <taxon>Eukaryota</taxon>
        <taxon>Fungi</taxon>
        <taxon>Fungi incertae sedis</taxon>
        <taxon>Mucoromycota</taxon>
        <taxon>Mucoromycotina</taxon>
        <taxon>Mucoromycetes</taxon>
        <taxon>Mucorales</taxon>
        <taxon>Lichtheimiaceae</taxon>
        <taxon>Circinella</taxon>
    </lineage>
</organism>
<keyword evidence="8" id="KW-0519">Myristate</keyword>
<dbReference type="SMART" id="SM00184">
    <property type="entry name" value="RING"/>
    <property type="match status" value="1"/>
</dbReference>
<evidence type="ECO:0000256" key="5">
    <source>
        <dbReference type="ARBA" id="ARBA00004906"/>
    </source>
</evidence>
<feature type="region of interest" description="Disordered" evidence="18">
    <location>
        <begin position="377"/>
        <end position="412"/>
    </location>
</feature>
<evidence type="ECO:0000256" key="12">
    <source>
        <dbReference type="ARBA" id="ARBA00022786"/>
    </source>
</evidence>
<keyword evidence="22" id="KW-1185">Reference proteome</keyword>